<proteinExistence type="inferred from homology"/>
<evidence type="ECO:0000256" key="6">
    <source>
        <dbReference type="ARBA" id="ARBA00023128"/>
    </source>
</evidence>
<keyword evidence="6" id="KW-0496">Mitochondrion</keyword>
<evidence type="ECO:0000256" key="2">
    <source>
        <dbReference type="ARBA" id="ARBA00006375"/>
    </source>
</evidence>
<feature type="transmembrane region" description="Helical" evidence="10">
    <location>
        <begin position="113"/>
        <end position="134"/>
    </location>
</feature>
<evidence type="ECO:0000256" key="8">
    <source>
        <dbReference type="PROSITE-ProRule" id="PRU00282"/>
    </source>
</evidence>
<protein>
    <recommendedName>
        <fullName evidence="13">Mitochondrial carrier protein</fullName>
    </recommendedName>
</protein>
<organism evidence="11 12">
    <name type="scientific">Pycnococcus provasolii</name>
    <dbReference type="NCBI Taxonomy" id="41880"/>
    <lineage>
        <taxon>Eukaryota</taxon>
        <taxon>Viridiplantae</taxon>
        <taxon>Chlorophyta</taxon>
        <taxon>Pseudoscourfieldiophyceae</taxon>
        <taxon>Pseudoscourfieldiales</taxon>
        <taxon>Pycnococcaceae</taxon>
        <taxon>Pycnococcus</taxon>
    </lineage>
</organism>
<dbReference type="InterPro" id="IPR023395">
    <property type="entry name" value="MCP_dom_sf"/>
</dbReference>
<evidence type="ECO:0000313" key="12">
    <source>
        <dbReference type="Proteomes" id="UP000660262"/>
    </source>
</evidence>
<keyword evidence="3 9" id="KW-0813">Transport</keyword>
<evidence type="ECO:0000256" key="3">
    <source>
        <dbReference type="ARBA" id="ARBA00022448"/>
    </source>
</evidence>
<feature type="repeat" description="Solcar" evidence="8">
    <location>
        <begin position="208"/>
        <end position="293"/>
    </location>
</feature>
<dbReference type="InterPro" id="IPR018108">
    <property type="entry name" value="MCP_transmembrane"/>
</dbReference>
<keyword evidence="5 10" id="KW-1133">Transmembrane helix</keyword>
<evidence type="ECO:0000313" key="11">
    <source>
        <dbReference type="EMBL" id="GHP05557.1"/>
    </source>
</evidence>
<dbReference type="SUPFAM" id="SSF103506">
    <property type="entry name" value="Mitochondrial carrier"/>
    <property type="match status" value="1"/>
</dbReference>
<gene>
    <name evidence="11" type="ORF">PPROV_000430700</name>
</gene>
<feature type="transmembrane region" description="Helical" evidence="10">
    <location>
        <begin position="83"/>
        <end position="101"/>
    </location>
</feature>
<name>A0A830HKK5_9CHLO</name>
<dbReference type="OrthoDB" id="276989at2759"/>
<accession>A0A830HKK5</accession>
<feature type="repeat" description="Solcar" evidence="8">
    <location>
        <begin position="111"/>
        <end position="195"/>
    </location>
</feature>
<dbReference type="Proteomes" id="UP000660262">
    <property type="component" value="Unassembled WGS sequence"/>
</dbReference>
<comment type="caution">
    <text evidence="11">The sequence shown here is derived from an EMBL/GenBank/DDBJ whole genome shotgun (WGS) entry which is preliminary data.</text>
</comment>
<reference evidence="11" key="1">
    <citation type="submission" date="2020-10" db="EMBL/GenBank/DDBJ databases">
        <title>Unveiling of a novel bifunctional photoreceptor, Dualchrome1, isolated from a cosmopolitan green alga.</title>
        <authorList>
            <person name="Suzuki S."/>
            <person name="Kawachi M."/>
        </authorList>
    </citation>
    <scope>NUCLEOTIDE SEQUENCE</scope>
    <source>
        <strain evidence="11">NIES 2893</strain>
    </source>
</reference>
<feature type="repeat" description="Solcar" evidence="8">
    <location>
        <begin position="17"/>
        <end position="108"/>
    </location>
</feature>
<keyword evidence="7 8" id="KW-0472">Membrane</keyword>
<dbReference type="GO" id="GO:0005381">
    <property type="term" value="F:iron ion transmembrane transporter activity"/>
    <property type="evidence" value="ECO:0007669"/>
    <property type="project" value="UniProtKB-ARBA"/>
</dbReference>
<keyword evidence="4 8" id="KW-0812">Transmembrane</keyword>
<evidence type="ECO:0000256" key="10">
    <source>
        <dbReference type="SAM" id="Phobius"/>
    </source>
</evidence>
<dbReference type="PANTHER" id="PTHR45758">
    <property type="entry name" value="MITOFERRIN-1-RELATED"/>
    <property type="match status" value="1"/>
</dbReference>
<dbReference type="PROSITE" id="PS50920">
    <property type="entry name" value="SOLCAR"/>
    <property type="match status" value="3"/>
</dbReference>
<sequence>MESPDAVVGAAGAPWYMPHVHAVWPGALSGLVSKVVTHPIDTVKANLQVAGALKRSTAPSSSAPSSSVVTSAWRMNFGASLRGISAVVLGTAPCSAAYYMSYEHGKQMFGSHAFGGMLTGVYAQVLAGVVFTPVDVLKERMQVSFATSGKHTTLWNVARTALAEGGLMRGYWMNNLTWIPWNAIHIALYEEGKRKYRSRVAVNPDDDVPVTACATLALVSGSTAAFVTTPLDVVKTRLQTLTVSDAPSVTAIAQRLLAREGAQALFAGSIARVLSIGPGTALSWMLYESFAGIARDATAAK</sequence>
<evidence type="ECO:0000256" key="7">
    <source>
        <dbReference type="ARBA" id="ARBA00023136"/>
    </source>
</evidence>
<dbReference type="EMBL" id="BNJQ01000010">
    <property type="protein sequence ID" value="GHP05557.1"/>
    <property type="molecule type" value="Genomic_DNA"/>
</dbReference>
<evidence type="ECO:0000256" key="9">
    <source>
        <dbReference type="RuleBase" id="RU000488"/>
    </source>
</evidence>
<dbReference type="Gene3D" id="1.50.40.10">
    <property type="entry name" value="Mitochondrial carrier domain"/>
    <property type="match status" value="1"/>
</dbReference>
<keyword evidence="12" id="KW-1185">Reference proteome</keyword>
<evidence type="ECO:0008006" key="13">
    <source>
        <dbReference type="Google" id="ProtNLM"/>
    </source>
</evidence>
<dbReference type="PANTHER" id="PTHR45758:SF3">
    <property type="entry name" value="MITOCHONDRIAL SUBSTRATE CARRIER FAMILY PROTEIN E"/>
    <property type="match status" value="1"/>
</dbReference>
<evidence type="ECO:0000256" key="4">
    <source>
        <dbReference type="ARBA" id="ARBA00022692"/>
    </source>
</evidence>
<evidence type="ECO:0000256" key="5">
    <source>
        <dbReference type="ARBA" id="ARBA00022989"/>
    </source>
</evidence>
<dbReference type="Pfam" id="PF00153">
    <property type="entry name" value="Mito_carr"/>
    <property type="match status" value="3"/>
</dbReference>
<comment type="subcellular location">
    <subcellularLocation>
        <location evidence="1">Mitochondrion membrane</location>
        <topology evidence="1">Multi-pass membrane protein</topology>
    </subcellularLocation>
</comment>
<evidence type="ECO:0000256" key="1">
    <source>
        <dbReference type="ARBA" id="ARBA00004225"/>
    </source>
</evidence>
<dbReference type="AlphaFoldDB" id="A0A830HKK5"/>
<comment type="similarity">
    <text evidence="2 9">Belongs to the mitochondrial carrier (TC 2.A.29) family.</text>
</comment>
<dbReference type="GO" id="GO:0031966">
    <property type="term" value="C:mitochondrial membrane"/>
    <property type="evidence" value="ECO:0007669"/>
    <property type="project" value="UniProtKB-SubCell"/>
</dbReference>